<dbReference type="PANTHER" id="PTHR48111:SF69">
    <property type="entry name" value="RESPONSE REGULATOR RECEIVER"/>
    <property type="match status" value="1"/>
</dbReference>
<protein>
    <submittedName>
        <fullName evidence="5">LytTR family DNA-binding domain-containing protein</fullName>
    </submittedName>
</protein>
<proteinExistence type="predicted"/>
<dbReference type="InterPro" id="IPR039420">
    <property type="entry name" value="WalR-like"/>
</dbReference>
<keyword evidence="6" id="KW-1185">Reference proteome</keyword>
<gene>
    <name evidence="5" type="ORF">GCM10009107_36450</name>
</gene>
<dbReference type="PANTHER" id="PTHR48111">
    <property type="entry name" value="REGULATOR OF RPOS"/>
    <property type="match status" value="1"/>
</dbReference>
<organism evidence="5 6">
    <name type="scientific">Ideonella azotifigens</name>
    <dbReference type="NCBI Taxonomy" id="513160"/>
    <lineage>
        <taxon>Bacteria</taxon>
        <taxon>Pseudomonadati</taxon>
        <taxon>Pseudomonadota</taxon>
        <taxon>Betaproteobacteria</taxon>
        <taxon>Burkholderiales</taxon>
        <taxon>Sphaerotilaceae</taxon>
        <taxon>Ideonella</taxon>
    </lineage>
</organism>
<dbReference type="PROSITE" id="PS50110">
    <property type="entry name" value="RESPONSE_REGULATORY"/>
    <property type="match status" value="1"/>
</dbReference>
<dbReference type="EMBL" id="BAAAEW010000023">
    <property type="protein sequence ID" value="GAA0757145.1"/>
    <property type="molecule type" value="Genomic_DNA"/>
</dbReference>
<dbReference type="InterPro" id="IPR001789">
    <property type="entry name" value="Sig_transdc_resp-reg_receiver"/>
</dbReference>
<dbReference type="SMART" id="SM00850">
    <property type="entry name" value="LytTR"/>
    <property type="match status" value="1"/>
</dbReference>
<dbReference type="Pfam" id="PF04397">
    <property type="entry name" value="LytTR"/>
    <property type="match status" value="1"/>
</dbReference>
<reference evidence="5 6" key="1">
    <citation type="journal article" date="2019" name="Int. J. Syst. Evol. Microbiol.">
        <title>The Global Catalogue of Microorganisms (GCM) 10K type strain sequencing project: providing services to taxonomists for standard genome sequencing and annotation.</title>
        <authorList>
            <consortium name="The Broad Institute Genomics Platform"/>
            <consortium name="The Broad Institute Genome Sequencing Center for Infectious Disease"/>
            <person name="Wu L."/>
            <person name="Ma J."/>
        </authorList>
    </citation>
    <scope>NUCLEOTIDE SEQUENCE [LARGE SCALE GENOMIC DNA]</scope>
    <source>
        <strain evidence="5 6">JCM 15503</strain>
    </source>
</reference>
<name>A0ABN1K7C4_9BURK</name>
<dbReference type="InterPro" id="IPR007492">
    <property type="entry name" value="LytTR_DNA-bd_dom"/>
</dbReference>
<accession>A0ABN1K7C4</accession>
<evidence type="ECO:0000259" key="3">
    <source>
        <dbReference type="PROSITE" id="PS50110"/>
    </source>
</evidence>
<dbReference type="Proteomes" id="UP001500279">
    <property type="component" value="Unassembled WGS sequence"/>
</dbReference>
<comment type="caution">
    <text evidence="5">The sequence shown here is derived from an EMBL/GenBank/DDBJ whole genome shotgun (WGS) entry which is preliminary data.</text>
</comment>
<feature type="domain" description="HTH LytTR-type" evidence="4">
    <location>
        <begin position="170"/>
        <end position="267"/>
    </location>
</feature>
<evidence type="ECO:0000259" key="4">
    <source>
        <dbReference type="PROSITE" id="PS50930"/>
    </source>
</evidence>
<keyword evidence="1 5" id="KW-0238">DNA-binding</keyword>
<evidence type="ECO:0000313" key="5">
    <source>
        <dbReference type="EMBL" id="GAA0757145.1"/>
    </source>
</evidence>
<evidence type="ECO:0000313" key="6">
    <source>
        <dbReference type="Proteomes" id="UP001500279"/>
    </source>
</evidence>
<evidence type="ECO:0000256" key="1">
    <source>
        <dbReference type="ARBA" id="ARBA00023125"/>
    </source>
</evidence>
<keyword evidence="2" id="KW-0597">Phosphoprotein</keyword>
<evidence type="ECO:0000256" key="2">
    <source>
        <dbReference type="PROSITE-ProRule" id="PRU00169"/>
    </source>
</evidence>
<dbReference type="GO" id="GO:0003677">
    <property type="term" value="F:DNA binding"/>
    <property type="evidence" value="ECO:0007669"/>
    <property type="project" value="UniProtKB-KW"/>
</dbReference>
<dbReference type="Gene3D" id="3.40.50.2300">
    <property type="match status" value="1"/>
</dbReference>
<dbReference type="Pfam" id="PF00072">
    <property type="entry name" value="Response_reg"/>
    <property type="match status" value="1"/>
</dbReference>
<feature type="modified residue" description="4-aspartylphosphate" evidence="2">
    <location>
        <position position="59"/>
    </location>
</feature>
<dbReference type="SUPFAM" id="SSF52172">
    <property type="entry name" value="CheY-like"/>
    <property type="match status" value="1"/>
</dbReference>
<dbReference type="InterPro" id="IPR011006">
    <property type="entry name" value="CheY-like_superfamily"/>
</dbReference>
<feature type="domain" description="Response regulatory" evidence="3">
    <location>
        <begin position="7"/>
        <end position="119"/>
    </location>
</feature>
<dbReference type="PROSITE" id="PS50930">
    <property type="entry name" value="HTH_LYTTR"/>
    <property type="match status" value="1"/>
</dbReference>
<dbReference type="Gene3D" id="2.40.50.1020">
    <property type="entry name" value="LytTr DNA-binding domain"/>
    <property type="match status" value="1"/>
</dbReference>
<sequence length="267" mass="29801">MTDRRPTALIADDEPLLRDELALMLAQVWPELLVVAQARNGREALAGVEALQPDICFLDVQMPGISGLEAARQIGRRAHLVFVTAFDHYALKAFEHGVLDYLVKPVEAARLAETVARLKERLRMVEVPGPGIEVMLRQLAGLLQRREQTAGIGAAPLRWLRAGVGQSLRLIPVEQIDFLRADEKYTLVAWRSETGQPAEALLRTPLKELLPQLDTACFAQVHRSVVVNLSAISHVTRGLHETADIHLKDRSEVLPVSRSFLHLFRQM</sequence>
<dbReference type="SMART" id="SM00448">
    <property type="entry name" value="REC"/>
    <property type="match status" value="1"/>
</dbReference>
<dbReference type="RefSeq" id="WP_141289662.1">
    <property type="nucleotide sequence ID" value="NZ_BAAAEW010000023.1"/>
</dbReference>